<evidence type="ECO:0000256" key="1">
    <source>
        <dbReference type="SAM" id="MobiDB-lite"/>
    </source>
</evidence>
<reference evidence="2" key="1">
    <citation type="journal article" date="2020" name="Stud. Mycol.">
        <title>101 Dothideomycetes genomes: a test case for predicting lifestyles and emergence of pathogens.</title>
        <authorList>
            <person name="Haridas S."/>
            <person name="Albert R."/>
            <person name="Binder M."/>
            <person name="Bloem J."/>
            <person name="Labutti K."/>
            <person name="Salamov A."/>
            <person name="Andreopoulos B."/>
            <person name="Baker S."/>
            <person name="Barry K."/>
            <person name="Bills G."/>
            <person name="Bluhm B."/>
            <person name="Cannon C."/>
            <person name="Castanera R."/>
            <person name="Culley D."/>
            <person name="Daum C."/>
            <person name="Ezra D."/>
            <person name="Gonzalez J."/>
            <person name="Henrissat B."/>
            <person name="Kuo A."/>
            <person name="Liang C."/>
            <person name="Lipzen A."/>
            <person name="Lutzoni F."/>
            <person name="Magnuson J."/>
            <person name="Mondo S."/>
            <person name="Nolan M."/>
            <person name="Ohm R."/>
            <person name="Pangilinan J."/>
            <person name="Park H.-J."/>
            <person name="Ramirez L."/>
            <person name="Alfaro M."/>
            <person name="Sun H."/>
            <person name="Tritt A."/>
            <person name="Yoshinaga Y."/>
            <person name="Zwiers L.-H."/>
            <person name="Turgeon B."/>
            <person name="Goodwin S."/>
            <person name="Spatafora J."/>
            <person name="Crous P."/>
            <person name="Grigoriev I."/>
        </authorList>
    </citation>
    <scope>NUCLEOTIDE SEQUENCE</scope>
    <source>
        <strain evidence="2">CBS 133067</strain>
    </source>
</reference>
<proteinExistence type="predicted"/>
<protein>
    <submittedName>
        <fullName evidence="2">Uncharacterized protein</fullName>
    </submittedName>
</protein>
<gene>
    <name evidence="2" type="ORF">NA57DRAFT_56948</name>
</gene>
<evidence type="ECO:0000313" key="3">
    <source>
        <dbReference type="Proteomes" id="UP000799772"/>
    </source>
</evidence>
<accession>A0A9P4M5F3</accession>
<dbReference type="EMBL" id="ML978127">
    <property type="protein sequence ID" value="KAF2097765.1"/>
    <property type="molecule type" value="Genomic_DNA"/>
</dbReference>
<keyword evidence="3" id="KW-1185">Reference proteome</keyword>
<name>A0A9P4M5F3_9PEZI</name>
<dbReference type="AlphaFoldDB" id="A0A9P4M5F3"/>
<dbReference type="Proteomes" id="UP000799772">
    <property type="component" value="Unassembled WGS sequence"/>
</dbReference>
<feature type="region of interest" description="Disordered" evidence="1">
    <location>
        <begin position="111"/>
        <end position="155"/>
    </location>
</feature>
<sequence length="155" mass="17548">MLVERAGVKSRDFRGNWSIADYTHPVLYFGQKPSNLRYREKTECLMNTNGTAHEEDLIKRMSIDIEGLKRARGLEVNTSKELLRRNIFCHRRTELWIGLDQGPLESMRVPSRRLSSDAIPSRSSDSRDEYPGALDIDTGSLFSTSLPAYGSAPVT</sequence>
<comment type="caution">
    <text evidence="2">The sequence shown here is derived from an EMBL/GenBank/DDBJ whole genome shotgun (WGS) entry which is preliminary data.</text>
</comment>
<evidence type="ECO:0000313" key="2">
    <source>
        <dbReference type="EMBL" id="KAF2097765.1"/>
    </source>
</evidence>
<organism evidence="2 3">
    <name type="scientific">Rhizodiscina lignyota</name>
    <dbReference type="NCBI Taxonomy" id="1504668"/>
    <lineage>
        <taxon>Eukaryota</taxon>
        <taxon>Fungi</taxon>
        <taxon>Dikarya</taxon>
        <taxon>Ascomycota</taxon>
        <taxon>Pezizomycotina</taxon>
        <taxon>Dothideomycetes</taxon>
        <taxon>Pleosporomycetidae</taxon>
        <taxon>Aulographales</taxon>
        <taxon>Rhizodiscinaceae</taxon>
        <taxon>Rhizodiscina</taxon>
    </lineage>
</organism>